<name>A0A1W2BDC1_9SPHI</name>
<dbReference type="EMBL" id="FWYB01000002">
    <property type="protein sequence ID" value="SMC70398.1"/>
    <property type="molecule type" value="Genomic_DNA"/>
</dbReference>
<keyword evidence="3" id="KW-1185">Reference proteome</keyword>
<keyword evidence="2" id="KW-0378">Hydrolase</keyword>
<proteinExistence type="predicted"/>
<gene>
    <name evidence="2" type="ORF">SAMN04488101_102307</name>
</gene>
<dbReference type="STRING" id="475255.SAMN04488101_102307"/>
<dbReference type="CDD" id="cd05483">
    <property type="entry name" value="retropepsin_like_bacteria"/>
    <property type="match status" value="1"/>
</dbReference>
<evidence type="ECO:0000313" key="2">
    <source>
        <dbReference type="EMBL" id="SMC70398.1"/>
    </source>
</evidence>
<dbReference type="Pfam" id="PF13650">
    <property type="entry name" value="Asp_protease_2"/>
    <property type="match status" value="1"/>
</dbReference>
<protein>
    <submittedName>
        <fullName evidence="2">Aspartyl protease</fullName>
    </submittedName>
</protein>
<dbReference type="InterPro" id="IPR021109">
    <property type="entry name" value="Peptidase_aspartic_dom_sf"/>
</dbReference>
<sequence length="308" mass="33704">MKFKHNYKFSVTLLVLMQLSAFVLKAKEVARIPFESRNGTIILTVKLNDFQRPLKLLFDTGADGMAVGQGLADSIGLKVTRTQKASVVGGSVDITVSSGNTVHMGDFDFKNQSIAIFKEMHKEGTDGIIGNTLARHYIVKVDYDRKELLLYNFGEFEEKGGTAIPFSILSGLFIIPGTLSITADKPHTGNFVFDTGAAYNLICFRPFVKQHKLLVSGFKADSHGSTLSMGMNTPTFAGKASAFSFSTVKPIKNMSVTLMAGGGQSESWNPGFDGSIGVGLISRYNFTINMQKKEIYIIPNQNYNHESI</sequence>
<dbReference type="Gene3D" id="2.40.70.10">
    <property type="entry name" value="Acid Proteases"/>
    <property type="match status" value="2"/>
</dbReference>
<organism evidence="2 3">
    <name type="scientific">Pedobacter nyackensis</name>
    <dbReference type="NCBI Taxonomy" id="475255"/>
    <lineage>
        <taxon>Bacteria</taxon>
        <taxon>Pseudomonadati</taxon>
        <taxon>Bacteroidota</taxon>
        <taxon>Sphingobacteriia</taxon>
        <taxon>Sphingobacteriales</taxon>
        <taxon>Sphingobacteriaceae</taxon>
        <taxon>Pedobacter</taxon>
    </lineage>
</organism>
<dbReference type="Proteomes" id="UP000192678">
    <property type="component" value="Unassembled WGS sequence"/>
</dbReference>
<dbReference type="RefSeq" id="WP_084288053.1">
    <property type="nucleotide sequence ID" value="NZ_FWYB01000002.1"/>
</dbReference>
<keyword evidence="1" id="KW-0732">Signal</keyword>
<evidence type="ECO:0000256" key="1">
    <source>
        <dbReference type="SAM" id="SignalP"/>
    </source>
</evidence>
<feature type="signal peptide" evidence="1">
    <location>
        <begin position="1"/>
        <end position="26"/>
    </location>
</feature>
<keyword evidence="2" id="KW-0645">Protease</keyword>
<dbReference type="SUPFAM" id="SSF50630">
    <property type="entry name" value="Acid proteases"/>
    <property type="match status" value="1"/>
</dbReference>
<reference evidence="2 3" key="1">
    <citation type="submission" date="2017-04" db="EMBL/GenBank/DDBJ databases">
        <authorList>
            <person name="Afonso C.L."/>
            <person name="Miller P.J."/>
            <person name="Scott M.A."/>
            <person name="Spackman E."/>
            <person name="Goraichik I."/>
            <person name="Dimitrov K.M."/>
            <person name="Suarez D.L."/>
            <person name="Swayne D.E."/>
        </authorList>
    </citation>
    <scope>NUCLEOTIDE SEQUENCE [LARGE SCALE GENOMIC DNA]</scope>
    <source>
        <strain evidence="2 3">DSM 19625</strain>
    </source>
</reference>
<dbReference type="OrthoDB" id="644381at2"/>
<dbReference type="GO" id="GO:0006508">
    <property type="term" value="P:proteolysis"/>
    <property type="evidence" value="ECO:0007669"/>
    <property type="project" value="UniProtKB-KW"/>
</dbReference>
<accession>A0A1W2BDC1</accession>
<dbReference type="InterPro" id="IPR034122">
    <property type="entry name" value="Retropepsin-like_bacterial"/>
</dbReference>
<feature type="chain" id="PRO_5013026407" evidence="1">
    <location>
        <begin position="27"/>
        <end position="308"/>
    </location>
</feature>
<dbReference type="AlphaFoldDB" id="A0A1W2BDC1"/>
<evidence type="ECO:0000313" key="3">
    <source>
        <dbReference type="Proteomes" id="UP000192678"/>
    </source>
</evidence>
<dbReference type="GO" id="GO:0008233">
    <property type="term" value="F:peptidase activity"/>
    <property type="evidence" value="ECO:0007669"/>
    <property type="project" value="UniProtKB-KW"/>
</dbReference>